<dbReference type="EMBL" id="BJMH01000006">
    <property type="protein sequence ID" value="GEB32066.1"/>
    <property type="molecule type" value="Genomic_DNA"/>
</dbReference>
<keyword evidence="2" id="KW-1185">Reference proteome</keyword>
<dbReference type="RefSeq" id="WP_122966274.1">
    <property type="nucleotide sequence ID" value="NZ_BJMH01000006.1"/>
</dbReference>
<dbReference type="STRING" id="54914.AV540_01450"/>
<gene>
    <name evidence="1" type="ORF">BPA01_16460</name>
</gene>
<dbReference type="InterPro" id="IPR014347">
    <property type="entry name" value="Tautomerase/MIF_sf"/>
</dbReference>
<organism evidence="1 2">
    <name type="scientific">Brevibacillus parabrevis</name>
    <dbReference type="NCBI Taxonomy" id="54914"/>
    <lineage>
        <taxon>Bacteria</taxon>
        <taxon>Bacillati</taxon>
        <taxon>Bacillota</taxon>
        <taxon>Bacilli</taxon>
        <taxon>Bacillales</taxon>
        <taxon>Paenibacillaceae</taxon>
        <taxon>Brevibacillus</taxon>
    </lineage>
</organism>
<sequence length="108" mass="12217">MPHLIVRGIQAEQMATISELLTEELAALCQCGTDNFTIECLQTTGVFGGKVVESFPFIEIGWFERGQETRDQFARIVTRHVLSLGIPEVEMAFVPYQKESYYANGEHF</sequence>
<dbReference type="Pfam" id="PF08921">
    <property type="entry name" value="DUF1904"/>
    <property type="match status" value="1"/>
</dbReference>
<dbReference type="Proteomes" id="UP000316882">
    <property type="component" value="Unassembled WGS sequence"/>
</dbReference>
<comment type="caution">
    <text evidence="1">The sequence shown here is derived from an EMBL/GenBank/DDBJ whole genome shotgun (WGS) entry which is preliminary data.</text>
</comment>
<dbReference type="Gene3D" id="3.30.429.10">
    <property type="entry name" value="Macrophage Migration Inhibitory Factor"/>
    <property type="match status" value="1"/>
</dbReference>
<dbReference type="InterPro" id="IPR015017">
    <property type="entry name" value="DUF1904"/>
</dbReference>
<name>A0A4Y3PJC6_BREPA</name>
<dbReference type="GeneID" id="87609590"/>
<dbReference type="AlphaFoldDB" id="A0A4Y3PJC6"/>
<dbReference type="SUPFAM" id="SSF55331">
    <property type="entry name" value="Tautomerase/MIF"/>
    <property type="match status" value="1"/>
</dbReference>
<protein>
    <recommendedName>
        <fullName evidence="3">DUF1904 domain-containing protein</fullName>
    </recommendedName>
</protein>
<evidence type="ECO:0008006" key="3">
    <source>
        <dbReference type="Google" id="ProtNLM"/>
    </source>
</evidence>
<evidence type="ECO:0000313" key="2">
    <source>
        <dbReference type="Proteomes" id="UP000316882"/>
    </source>
</evidence>
<proteinExistence type="predicted"/>
<accession>A0A4Y3PJC6</accession>
<evidence type="ECO:0000313" key="1">
    <source>
        <dbReference type="EMBL" id="GEB32066.1"/>
    </source>
</evidence>
<reference evidence="1 2" key="1">
    <citation type="submission" date="2019-06" db="EMBL/GenBank/DDBJ databases">
        <title>Whole genome shotgun sequence of Brevibacillus parabrevis NBRC 12334.</title>
        <authorList>
            <person name="Hosoyama A."/>
            <person name="Uohara A."/>
            <person name="Ohji S."/>
            <person name="Ichikawa N."/>
        </authorList>
    </citation>
    <scope>NUCLEOTIDE SEQUENCE [LARGE SCALE GENOMIC DNA]</scope>
    <source>
        <strain evidence="1 2">NBRC 12334</strain>
    </source>
</reference>